<organism evidence="7 8">
    <name type="scientific">Cyclopterus lumpus</name>
    <name type="common">Lumpsucker</name>
    <dbReference type="NCBI Taxonomy" id="8103"/>
    <lineage>
        <taxon>Eukaryota</taxon>
        <taxon>Metazoa</taxon>
        <taxon>Chordata</taxon>
        <taxon>Craniata</taxon>
        <taxon>Vertebrata</taxon>
        <taxon>Euteleostomi</taxon>
        <taxon>Actinopterygii</taxon>
        <taxon>Neopterygii</taxon>
        <taxon>Teleostei</taxon>
        <taxon>Neoteleostei</taxon>
        <taxon>Acanthomorphata</taxon>
        <taxon>Eupercaria</taxon>
        <taxon>Perciformes</taxon>
        <taxon>Cottioidei</taxon>
        <taxon>Cottales</taxon>
        <taxon>Cyclopteridae</taxon>
        <taxon>Cyclopterus</taxon>
    </lineage>
</organism>
<sequence length="229" mass="25713">MSKVGYPSVCVVDTYSTRPAVPPRRGPERRRTEVAQTLLFLLVSVALCGAVIEACFIYNLYRPGFATPASFSKLFEGKVVTSRPKTLSLVIPPSKPVAHLTGGQDVVHGKQIMAWSMDADPLLYEMGYENKSLVIQKEGYYHVYSKVSFLDIDEFHHSINRRTERYSRGIIPLLISRRSSEGSSSTRSNSYLAGVFHLHIKDTLFVEVSQASRIVRITPYENVFGAYMI</sequence>
<evidence type="ECO:0000256" key="1">
    <source>
        <dbReference type="ARBA" id="ARBA00004370"/>
    </source>
</evidence>
<reference evidence="7" key="1">
    <citation type="submission" date="2025-08" db="UniProtKB">
        <authorList>
            <consortium name="Ensembl"/>
        </authorList>
    </citation>
    <scope>IDENTIFICATION</scope>
</reference>
<dbReference type="Ensembl" id="ENSCLMT00005010279.1">
    <property type="protein sequence ID" value="ENSCLMP00005009467.1"/>
    <property type="gene ID" value="ENSCLMG00005005310.1"/>
</dbReference>
<protein>
    <recommendedName>
        <fullName evidence="6">THD domain-containing protein</fullName>
    </recommendedName>
</protein>
<dbReference type="Pfam" id="PF00229">
    <property type="entry name" value="TNF"/>
    <property type="match status" value="1"/>
</dbReference>
<accession>A0A8C2X0D3</accession>
<feature type="domain" description="THD" evidence="6">
    <location>
        <begin position="96"/>
        <end position="229"/>
    </location>
</feature>
<dbReference type="PANTHER" id="PTHR11471:SF34">
    <property type="entry name" value="TUMOR NECROSIS FACTOR LIGAND SUPERFAMILY MEMBER 14"/>
    <property type="match status" value="1"/>
</dbReference>
<keyword evidence="3" id="KW-0202">Cytokine</keyword>
<dbReference type="AlphaFoldDB" id="A0A8C2X0D3"/>
<dbReference type="Gene3D" id="2.60.120.40">
    <property type="match status" value="1"/>
</dbReference>
<dbReference type="Proteomes" id="UP000694565">
    <property type="component" value="Unplaced"/>
</dbReference>
<reference evidence="7" key="2">
    <citation type="submission" date="2025-09" db="UniProtKB">
        <authorList>
            <consortium name="Ensembl"/>
        </authorList>
    </citation>
    <scope>IDENTIFICATION</scope>
</reference>
<keyword evidence="4 5" id="KW-0472">Membrane</keyword>
<evidence type="ECO:0000259" key="6">
    <source>
        <dbReference type="PROSITE" id="PS50049"/>
    </source>
</evidence>
<dbReference type="GO" id="GO:0005615">
    <property type="term" value="C:extracellular space"/>
    <property type="evidence" value="ECO:0007669"/>
    <property type="project" value="UniProtKB-KW"/>
</dbReference>
<evidence type="ECO:0000256" key="4">
    <source>
        <dbReference type="ARBA" id="ARBA00023136"/>
    </source>
</evidence>
<dbReference type="RefSeq" id="XP_034395169.1">
    <property type="nucleotide sequence ID" value="XM_034539278.1"/>
</dbReference>
<evidence type="ECO:0000256" key="3">
    <source>
        <dbReference type="ARBA" id="ARBA00022514"/>
    </source>
</evidence>
<dbReference type="SUPFAM" id="SSF49842">
    <property type="entry name" value="TNF-like"/>
    <property type="match status" value="1"/>
</dbReference>
<dbReference type="GO" id="GO:0005164">
    <property type="term" value="F:tumor necrosis factor receptor binding"/>
    <property type="evidence" value="ECO:0007669"/>
    <property type="project" value="InterPro"/>
</dbReference>
<evidence type="ECO:0000313" key="8">
    <source>
        <dbReference type="Proteomes" id="UP000694565"/>
    </source>
</evidence>
<dbReference type="InterPro" id="IPR008983">
    <property type="entry name" value="Tumour_necrosis_fac-like_dom"/>
</dbReference>
<dbReference type="InterPro" id="IPR006052">
    <property type="entry name" value="TNF_dom"/>
</dbReference>
<name>A0A8C2X0D3_CYCLU</name>
<evidence type="ECO:0000313" key="7">
    <source>
        <dbReference type="Ensembl" id="ENSCLMP00005009467.1"/>
    </source>
</evidence>
<evidence type="ECO:0000256" key="2">
    <source>
        <dbReference type="ARBA" id="ARBA00008670"/>
    </source>
</evidence>
<dbReference type="PROSITE" id="PS50049">
    <property type="entry name" value="THD_2"/>
    <property type="match status" value="1"/>
</dbReference>
<dbReference type="OrthoDB" id="6072476at2759"/>
<keyword evidence="5" id="KW-1133">Transmembrane helix</keyword>
<dbReference type="GO" id="GO:0006955">
    <property type="term" value="P:immune response"/>
    <property type="evidence" value="ECO:0007669"/>
    <property type="project" value="InterPro"/>
</dbReference>
<proteinExistence type="inferred from homology"/>
<keyword evidence="8" id="KW-1185">Reference proteome</keyword>
<dbReference type="CTD" id="8740"/>
<dbReference type="SMART" id="SM00207">
    <property type="entry name" value="TNF"/>
    <property type="match status" value="1"/>
</dbReference>
<keyword evidence="5" id="KW-0812">Transmembrane</keyword>
<comment type="subcellular location">
    <subcellularLocation>
        <location evidence="1">Membrane</location>
    </subcellularLocation>
</comment>
<gene>
    <name evidence="7" type="primary">tnfsf14</name>
</gene>
<dbReference type="GO" id="GO:0005125">
    <property type="term" value="F:cytokine activity"/>
    <property type="evidence" value="ECO:0007669"/>
    <property type="project" value="UniProtKB-KW"/>
</dbReference>
<feature type="transmembrane region" description="Helical" evidence="5">
    <location>
        <begin position="38"/>
        <end position="61"/>
    </location>
</feature>
<evidence type="ECO:0000256" key="5">
    <source>
        <dbReference type="SAM" id="Phobius"/>
    </source>
</evidence>
<dbReference type="GeneTree" id="ENSGT00940000176155"/>
<dbReference type="GeneID" id="117734928"/>
<dbReference type="PANTHER" id="PTHR11471">
    <property type="entry name" value="TUMOR NECROSIS FACTOR FAMILY MEMBER"/>
    <property type="match status" value="1"/>
</dbReference>
<dbReference type="GO" id="GO:0016020">
    <property type="term" value="C:membrane"/>
    <property type="evidence" value="ECO:0007669"/>
    <property type="project" value="UniProtKB-SubCell"/>
</dbReference>
<dbReference type="KEGG" id="clum:117734928"/>
<comment type="similarity">
    <text evidence="2">Belongs to the tumor necrosis factor family.</text>
</comment>